<comment type="subcellular location">
    <subcellularLocation>
        <location evidence="1 7">Cell membrane</location>
        <topology evidence="1 7">Multi-pass membrane protein</topology>
    </subcellularLocation>
</comment>
<gene>
    <name evidence="9" type="ORF">FC96_GL002116</name>
</gene>
<dbReference type="PANTHER" id="PTHR30561">
    <property type="entry name" value="SMR FAMILY PROTON-DEPENDENT DRUG EFFLUX TRANSPORTER SUGE"/>
    <property type="match status" value="1"/>
</dbReference>
<dbReference type="GO" id="GO:0005886">
    <property type="term" value="C:plasma membrane"/>
    <property type="evidence" value="ECO:0007669"/>
    <property type="project" value="UniProtKB-SubCell"/>
</dbReference>
<dbReference type="FunFam" id="1.10.3730.20:FF:000001">
    <property type="entry name" value="Quaternary ammonium compound resistance transporter SugE"/>
    <property type="match status" value="1"/>
</dbReference>
<dbReference type="InterPro" id="IPR037185">
    <property type="entry name" value="EmrE-like"/>
</dbReference>
<dbReference type="PATRIC" id="fig|1302272.5.peg.2163"/>
<keyword evidence="10" id="KW-1185">Reference proteome</keyword>
<dbReference type="AlphaFoldDB" id="A0A0R1HYE5"/>
<keyword evidence="3" id="KW-1003">Cell membrane</keyword>
<dbReference type="RefSeq" id="WP_054660866.1">
    <property type="nucleotide sequence ID" value="NZ_AZCX01000005.1"/>
</dbReference>
<dbReference type="GO" id="GO:0022857">
    <property type="term" value="F:transmembrane transporter activity"/>
    <property type="evidence" value="ECO:0007669"/>
    <property type="project" value="InterPro"/>
</dbReference>
<dbReference type="InterPro" id="IPR000390">
    <property type="entry name" value="Small_drug/metabolite_transptr"/>
</dbReference>
<evidence type="ECO:0000256" key="8">
    <source>
        <dbReference type="SAM" id="Phobius"/>
    </source>
</evidence>
<dbReference type="Pfam" id="PF00893">
    <property type="entry name" value="Multi_Drug_Res"/>
    <property type="match status" value="1"/>
</dbReference>
<dbReference type="Proteomes" id="UP000050911">
    <property type="component" value="Unassembled WGS sequence"/>
</dbReference>
<evidence type="ECO:0000256" key="1">
    <source>
        <dbReference type="ARBA" id="ARBA00004651"/>
    </source>
</evidence>
<evidence type="ECO:0000256" key="3">
    <source>
        <dbReference type="ARBA" id="ARBA00022475"/>
    </source>
</evidence>
<dbReference type="EMBL" id="AZCX01000005">
    <property type="protein sequence ID" value="KRK47911.1"/>
    <property type="molecule type" value="Genomic_DNA"/>
</dbReference>
<feature type="transmembrane region" description="Helical" evidence="8">
    <location>
        <begin position="26"/>
        <end position="46"/>
    </location>
</feature>
<accession>A0A0R1HYE5</accession>
<dbReference type="OrthoDB" id="21828at2"/>
<dbReference type="SUPFAM" id="SSF103481">
    <property type="entry name" value="Multidrug resistance efflux transporter EmrE"/>
    <property type="match status" value="1"/>
</dbReference>
<evidence type="ECO:0000256" key="2">
    <source>
        <dbReference type="ARBA" id="ARBA00022448"/>
    </source>
</evidence>
<dbReference type="InterPro" id="IPR045324">
    <property type="entry name" value="Small_multidrug_res"/>
</dbReference>
<dbReference type="PANTHER" id="PTHR30561:SF0">
    <property type="entry name" value="GUANIDINIUM EXPORTER"/>
    <property type="match status" value="1"/>
</dbReference>
<keyword evidence="4 7" id="KW-0812">Transmembrane</keyword>
<feature type="transmembrane region" description="Helical" evidence="8">
    <location>
        <begin position="84"/>
        <end position="103"/>
    </location>
</feature>
<comment type="caution">
    <text evidence="9">The sequence shown here is derived from an EMBL/GenBank/DDBJ whole genome shotgun (WGS) entry which is preliminary data.</text>
</comment>
<dbReference type="Gene3D" id="1.10.3730.20">
    <property type="match status" value="1"/>
</dbReference>
<name>A0A0R1HYE5_9LACO</name>
<evidence type="ECO:0000313" key="10">
    <source>
        <dbReference type="Proteomes" id="UP000050911"/>
    </source>
</evidence>
<dbReference type="STRING" id="1302272.FC96_GL002116"/>
<evidence type="ECO:0000256" key="7">
    <source>
        <dbReference type="RuleBase" id="RU003942"/>
    </source>
</evidence>
<keyword evidence="2" id="KW-0813">Transport</keyword>
<evidence type="ECO:0000313" key="9">
    <source>
        <dbReference type="EMBL" id="KRK47911.1"/>
    </source>
</evidence>
<protein>
    <submittedName>
        <fullName evidence="9">Groel supressor protein suge</fullName>
    </submittedName>
</protein>
<evidence type="ECO:0000256" key="5">
    <source>
        <dbReference type="ARBA" id="ARBA00022989"/>
    </source>
</evidence>
<sequence>MVWFDLVIAGLFEVFWATMMKLSHGFSQLGFSIATLVGMALSFYFLSLATKQLPFSLAYPIWTGIGAVGSIVVGVFFFKDVISPLTWVFIVMLLVGILGIKFTA</sequence>
<evidence type="ECO:0000256" key="6">
    <source>
        <dbReference type="ARBA" id="ARBA00023136"/>
    </source>
</evidence>
<feature type="transmembrane region" description="Helical" evidence="8">
    <location>
        <begin position="58"/>
        <end position="78"/>
    </location>
</feature>
<evidence type="ECO:0000256" key="4">
    <source>
        <dbReference type="ARBA" id="ARBA00022692"/>
    </source>
</evidence>
<comment type="similarity">
    <text evidence="7">Belongs to the drug/metabolite transporter (DMT) superfamily. Small multidrug resistance (SMR) (TC 2.A.7.1) family.</text>
</comment>
<organism evidence="9 10">
    <name type="scientific">Secundilactobacillus kimchicus JCM 15530</name>
    <dbReference type="NCBI Taxonomy" id="1302272"/>
    <lineage>
        <taxon>Bacteria</taxon>
        <taxon>Bacillati</taxon>
        <taxon>Bacillota</taxon>
        <taxon>Bacilli</taxon>
        <taxon>Lactobacillales</taxon>
        <taxon>Lactobacillaceae</taxon>
        <taxon>Secundilactobacillus</taxon>
    </lineage>
</organism>
<reference evidence="9 10" key="1">
    <citation type="journal article" date="2015" name="Genome Announc.">
        <title>Expanding the biotechnology potential of lactobacilli through comparative genomics of 213 strains and associated genera.</title>
        <authorList>
            <person name="Sun Z."/>
            <person name="Harris H.M."/>
            <person name="McCann A."/>
            <person name="Guo C."/>
            <person name="Argimon S."/>
            <person name="Zhang W."/>
            <person name="Yang X."/>
            <person name="Jeffery I.B."/>
            <person name="Cooney J.C."/>
            <person name="Kagawa T.F."/>
            <person name="Liu W."/>
            <person name="Song Y."/>
            <person name="Salvetti E."/>
            <person name="Wrobel A."/>
            <person name="Rasinkangas P."/>
            <person name="Parkhill J."/>
            <person name="Rea M.C."/>
            <person name="O'Sullivan O."/>
            <person name="Ritari J."/>
            <person name="Douillard F.P."/>
            <person name="Paul Ross R."/>
            <person name="Yang R."/>
            <person name="Briner A.E."/>
            <person name="Felis G.E."/>
            <person name="de Vos W.M."/>
            <person name="Barrangou R."/>
            <person name="Klaenhammer T.R."/>
            <person name="Caufield P.W."/>
            <person name="Cui Y."/>
            <person name="Zhang H."/>
            <person name="O'Toole P.W."/>
        </authorList>
    </citation>
    <scope>NUCLEOTIDE SEQUENCE [LARGE SCALE GENOMIC DNA]</scope>
    <source>
        <strain evidence="9 10">JCM 15530</strain>
    </source>
</reference>
<keyword evidence="5 8" id="KW-1133">Transmembrane helix</keyword>
<keyword evidence="6 8" id="KW-0472">Membrane</keyword>
<proteinExistence type="inferred from homology"/>